<dbReference type="InterPro" id="IPR032456">
    <property type="entry name" value="Peptidase_M48_N"/>
</dbReference>
<reference evidence="20 21" key="1">
    <citation type="submission" date="2019-01" db="EMBL/GenBank/DDBJ databases">
        <authorList>
            <person name="Ferrante I. M."/>
        </authorList>
    </citation>
    <scope>NUCLEOTIDE SEQUENCE [LARGE SCALE GENOMIC DNA]</scope>
    <source>
        <strain evidence="20 21">B856</strain>
    </source>
</reference>
<dbReference type="GO" id="GO:0046872">
    <property type="term" value="F:metal ion binding"/>
    <property type="evidence" value="ECO:0007669"/>
    <property type="project" value="UniProtKB-KW"/>
</dbReference>
<organism evidence="20 21">
    <name type="scientific">Pseudo-nitzschia multistriata</name>
    <dbReference type="NCBI Taxonomy" id="183589"/>
    <lineage>
        <taxon>Eukaryota</taxon>
        <taxon>Sar</taxon>
        <taxon>Stramenopiles</taxon>
        <taxon>Ochrophyta</taxon>
        <taxon>Bacillariophyta</taxon>
        <taxon>Bacillariophyceae</taxon>
        <taxon>Bacillariophycidae</taxon>
        <taxon>Bacillariales</taxon>
        <taxon>Bacillariaceae</taxon>
        <taxon>Pseudo-nitzschia</taxon>
    </lineage>
</organism>
<dbReference type="Gene3D" id="3.30.2010.10">
    <property type="entry name" value="Metalloproteases ('zincins'), catalytic domain"/>
    <property type="match status" value="1"/>
</dbReference>
<feature type="active site" description="Proton donor" evidence="14">
    <location>
        <position position="449"/>
    </location>
</feature>
<evidence type="ECO:0000256" key="15">
    <source>
        <dbReference type="PIRSR" id="PIRSR627057-2"/>
    </source>
</evidence>
<comment type="subcellular location">
    <subcellularLocation>
        <location evidence="1">Endoplasmic reticulum membrane</location>
        <topology evidence="1">Multi-pass membrane protein</topology>
    </subcellularLocation>
</comment>
<protein>
    <recommendedName>
        <fullName evidence="2">Ste24 endopeptidase</fullName>
        <ecNumber evidence="2">3.4.24.84</ecNumber>
    </recommendedName>
    <alternativeName>
        <fullName evidence="13">Prenyl protein-specific endoprotease 1</fullName>
    </alternativeName>
</protein>
<evidence type="ECO:0000256" key="11">
    <source>
        <dbReference type="ARBA" id="ARBA00023136"/>
    </source>
</evidence>
<evidence type="ECO:0000256" key="7">
    <source>
        <dbReference type="ARBA" id="ARBA00022824"/>
    </source>
</evidence>
<evidence type="ECO:0000256" key="4">
    <source>
        <dbReference type="ARBA" id="ARBA00022692"/>
    </source>
</evidence>
<feature type="compositionally biased region" description="Basic and acidic residues" evidence="16">
    <location>
        <begin position="85"/>
        <end position="113"/>
    </location>
</feature>
<dbReference type="GO" id="GO:0004222">
    <property type="term" value="F:metalloendopeptidase activity"/>
    <property type="evidence" value="ECO:0007669"/>
    <property type="project" value="InterPro"/>
</dbReference>
<evidence type="ECO:0000313" key="21">
    <source>
        <dbReference type="Proteomes" id="UP000291116"/>
    </source>
</evidence>
<feature type="transmembrane region" description="Helical" evidence="17">
    <location>
        <begin position="262"/>
        <end position="283"/>
    </location>
</feature>
<feature type="transmembrane region" description="Helical" evidence="17">
    <location>
        <begin position="37"/>
        <end position="55"/>
    </location>
</feature>
<evidence type="ECO:0000256" key="13">
    <source>
        <dbReference type="ARBA" id="ARBA00083451"/>
    </source>
</evidence>
<evidence type="ECO:0000259" key="19">
    <source>
        <dbReference type="Pfam" id="PF16491"/>
    </source>
</evidence>
<evidence type="ECO:0000256" key="8">
    <source>
        <dbReference type="ARBA" id="ARBA00022833"/>
    </source>
</evidence>
<feature type="binding site" evidence="15">
    <location>
        <position position="445"/>
    </location>
    <ligand>
        <name>Zn(2+)</name>
        <dbReference type="ChEBI" id="CHEBI:29105"/>
        <note>catalytic</note>
    </ligand>
</feature>
<dbReference type="EC" id="3.4.24.84" evidence="2"/>
<evidence type="ECO:0000256" key="1">
    <source>
        <dbReference type="ARBA" id="ARBA00004477"/>
    </source>
</evidence>
<dbReference type="Pfam" id="PF01435">
    <property type="entry name" value="Peptidase_M48"/>
    <property type="match status" value="1"/>
</dbReference>
<dbReference type="InterPro" id="IPR027057">
    <property type="entry name" value="CAXX_Prtase_1"/>
</dbReference>
<keyword evidence="9 17" id="KW-1133">Transmembrane helix</keyword>
<evidence type="ECO:0000256" key="9">
    <source>
        <dbReference type="ARBA" id="ARBA00022989"/>
    </source>
</evidence>
<evidence type="ECO:0000256" key="2">
    <source>
        <dbReference type="ARBA" id="ARBA00012336"/>
    </source>
</evidence>
<name>A0A448ZCJ5_9STRA</name>
<evidence type="ECO:0000256" key="6">
    <source>
        <dbReference type="ARBA" id="ARBA00022801"/>
    </source>
</evidence>
<feature type="binding site" evidence="15">
    <location>
        <position position="362"/>
    </location>
    <ligand>
        <name>Zn(2+)</name>
        <dbReference type="ChEBI" id="CHEBI:29105"/>
        <note>catalytic</note>
    </ligand>
</feature>
<evidence type="ECO:0000259" key="18">
    <source>
        <dbReference type="Pfam" id="PF01435"/>
    </source>
</evidence>
<feature type="domain" description="CAAX prenyl protease 1 N-terminal" evidence="19">
    <location>
        <begin position="124"/>
        <end position="289"/>
    </location>
</feature>
<keyword evidence="3" id="KW-0645">Protease</keyword>
<keyword evidence="11 17" id="KW-0472">Membrane</keyword>
<dbReference type="GO" id="GO:0071586">
    <property type="term" value="P:CAAX-box protein processing"/>
    <property type="evidence" value="ECO:0007669"/>
    <property type="project" value="InterPro"/>
</dbReference>
<dbReference type="Proteomes" id="UP000291116">
    <property type="component" value="Unassembled WGS sequence"/>
</dbReference>
<dbReference type="GO" id="GO:0005789">
    <property type="term" value="C:endoplasmic reticulum membrane"/>
    <property type="evidence" value="ECO:0007669"/>
    <property type="project" value="UniProtKB-SubCell"/>
</dbReference>
<dbReference type="FunFam" id="3.30.2010.10:FF:000002">
    <property type="entry name" value="CAAX prenyl protease"/>
    <property type="match status" value="1"/>
</dbReference>
<evidence type="ECO:0000256" key="16">
    <source>
        <dbReference type="SAM" id="MobiDB-lite"/>
    </source>
</evidence>
<comment type="catalytic activity">
    <reaction evidence="12">
        <text>Hydrolyzes the peptide bond -P2-(S-farnesyl or geranylgeranyl)C-P1'-P2'-P3'-COOH where P1' and P2' are amino acids with aliphatic side chains and P3' is any C-terminal residue.</text>
        <dbReference type="EC" id="3.4.24.84"/>
    </reaction>
</comment>
<keyword evidence="10" id="KW-0482">Metalloprotease</keyword>
<feature type="transmembrane region" description="Helical" evidence="17">
    <location>
        <begin position="372"/>
        <end position="390"/>
    </location>
</feature>
<dbReference type="InterPro" id="IPR001915">
    <property type="entry name" value="Peptidase_M48"/>
</dbReference>
<comment type="cofactor">
    <cofactor evidence="15">
        <name>Zn(2+)</name>
        <dbReference type="ChEBI" id="CHEBI:29105"/>
    </cofactor>
    <text evidence="15">Binds 1 zinc ion per subunit.</text>
</comment>
<feature type="active site" evidence="14">
    <location>
        <position position="363"/>
    </location>
</feature>
<keyword evidence="5 15" id="KW-0479">Metal-binding</keyword>
<dbReference type="EMBL" id="CAACVS010000236">
    <property type="protein sequence ID" value="VEU39773.1"/>
    <property type="molecule type" value="Genomic_DNA"/>
</dbReference>
<evidence type="ECO:0000256" key="3">
    <source>
        <dbReference type="ARBA" id="ARBA00022670"/>
    </source>
</evidence>
<sequence length="507" mass="57379">MDLPWKPIYTQSAGEFDWEGGISAASDSTDDGSYSPFAYWSLAGTVGFTVLVYVMEGHLDARQKKAYQITEFPNELEATVSKIDSQAKHSEQKEDDAKNSKGSDDNSDDKDAIDMDKPLLEQLQAKFKSSQSYGMDKINFGMVAGTYETFESIAILLLGFTPFLWDQSVRLGETYLGIKSDEEIKITLVFLLLQTLIDTVKSLPFELYKTFMIEKKHGFNKQTYGLFFSDKIKSLILSCIIGGPFVALLLKTIKYGGENFYIYLWAFMFFFSIFMMTIIPVFVMPLFNKYEPLEEGTLKTRIHELAGRIQYPLKKLFVMDGSKRSSHSNAFMFGFGSNKRIVLFDTLLEQVSNNEILAILGHELGHWKLGHTLTNFVVTQVYFGVAFYFFSQCYTSKDLYAAFGFDSTTSGVPTIIALLLFFQTLWAPVDKVLSFVLTVFSRHCEFAADRFSVDLGMSQDLQSGLCKIHLENLGAMCPDGLYSAYHYSHPPLVERLSAMMALEKKKD</sequence>
<dbReference type="OrthoDB" id="360839at2759"/>
<evidence type="ECO:0000256" key="17">
    <source>
        <dbReference type="SAM" id="Phobius"/>
    </source>
</evidence>
<evidence type="ECO:0000313" key="20">
    <source>
        <dbReference type="EMBL" id="VEU39773.1"/>
    </source>
</evidence>
<proteinExistence type="predicted"/>
<keyword evidence="8 15" id="KW-0862">Zinc</keyword>
<keyword evidence="4 17" id="KW-0812">Transmembrane</keyword>
<feature type="binding site" evidence="15">
    <location>
        <position position="366"/>
    </location>
    <ligand>
        <name>Zn(2+)</name>
        <dbReference type="ChEBI" id="CHEBI:29105"/>
        <note>catalytic</note>
    </ligand>
</feature>
<evidence type="ECO:0000256" key="5">
    <source>
        <dbReference type="ARBA" id="ARBA00022723"/>
    </source>
</evidence>
<evidence type="ECO:0000256" key="14">
    <source>
        <dbReference type="PIRSR" id="PIRSR627057-1"/>
    </source>
</evidence>
<dbReference type="Pfam" id="PF16491">
    <property type="entry name" value="Peptidase_M48_N"/>
    <property type="match status" value="1"/>
</dbReference>
<keyword evidence="21" id="KW-1185">Reference proteome</keyword>
<feature type="region of interest" description="Disordered" evidence="16">
    <location>
        <begin position="82"/>
        <end position="113"/>
    </location>
</feature>
<keyword evidence="6" id="KW-0378">Hydrolase</keyword>
<keyword evidence="7" id="KW-0256">Endoplasmic reticulum</keyword>
<dbReference type="CDD" id="cd07343">
    <property type="entry name" value="M48A_Zmpste24p_like"/>
    <property type="match status" value="1"/>
</dbReference>
<feature type="transmembrane region" description="Helical" evidence="17">
    <location>
        <begin position="232"/>
        <end position="250"/>
    </location>
</feature>
<evidence type="ECO:0000256" key="10">
    <source>
        <dbReference type="ARBA" id="ARBA00023049"/>
    </source>
</evidence>
<feature type="domain" description="Peptidase M48" evidence="18">
    <location>
        <begin position="292"/>
        <end position="500"/>
    </location>
</feature>
<accession>A0A448ZCJ5</accession>
<gene>
    <name evidence="20" type="ORF">PSNMU_V1.4_AUG-EV-PASAV3_0066490</name>
</gene>
<evidence type="ECO:0000256" key="12">
    <source>
        <dbReference type="ARBA" id="ARBA00044456"/>
    </source>
</evidence>
<feature type="transmembrane region" description="Helical" evidence="17">
    <location>
        <begin position="410"/>
        <end position="429"/>
    </location>
</feature>
<dbReference type="AlphaFoldDB" id="A0A448ZCJ5"/>
<dbReference type="PANTHER" id="PTHR10120">
    <property type="entry name" value="CAAX PRENYL PROTEASE 1"/>
    <property type="match status" value="1"/>
</dbReference>